<dbReference type="EMBL" id="CAFBMK010000007">
    <property type="protein sequence ID" value="CAB4894852.1"/>
    <property type="molecule type" value="Genomic_DNA"/>
</dbReference>
<evidence type="ECO:0000256" key="1">
    <source>
        <dbReference type="SAM" id="MobiDB-lite"/>
    </source>
</evidence>
<protein>
    <submittedName>
        <fullName evidence="2">Unannotated protein</fullName>
    </submittedName>
</protein>
<reference evidence="2" key="1">
    <citation type="submission" date="2020-05" db="EMBL/GenBank/DDBJ databases">
        <authorList>
            <person name="Chiriac C."/>
            <person name="Salcher M."/>
            <person name="Ghai R."/>
            <person name="Kavagutti S V."/>
        </authorList>
    </citation>
    <scope>NUCLEOTIDE SEQUENCE</scope>
</reference>
<feature type="region of interest" description="Disordered" evidence="1">
    <location>
        <begin position="1"/>
        <end position="24"/>
    </location>
</feature>
<proteinExistence type="predicted"/>
<accession>A0A6J7FG57</accession>
<dbReference type="AlphaFoldDB" id="A0A6J7FG57"/>
<evidence type="ECO:0000313" key="2">
    <source>
        <dbReference type="EMBL" id="CAB4894852.1"/>
    </source>
</evidence>
<gene>
    <name evidence="2" type="ORF">UFOPK3564_00238</name>
</gene>
<sequence length="225" mass="23714">MGLAGDPLGVPSNTTRLGLTRPVGSDPANVPADFATLTNQLDGLMLPRSRGTFANRPDAGVEDRLYFATDRKLWYQDTGADWRLITTWTRRSATGSITALTSSSVFAWAGEGGASAQPTVAAPYAGQFDIEVSATIRSRQLAVSAGAVVSIDGTLSGAVQVEAIGRGVSSVDPLPFGSGHRSIRRTLTANQVVSLTARMLNYPETGEAGVDIADAYVQLRPVQEF</sequence>
<name>A0A6J7FG57_9ZZZZ</name>
<organism evidence="2">
    <name type="scientific">freshwater metagenome</name>
    <dbReference type="NCBI Taxonomy" id="449393"/>
    <lineage>
        <taxon>unclassified sequences</taxon>
        <taxon>metagenomes</taxon>
        <taxon>ecological metagenomes</taxon>
    </lineage>
</organism>